<feature type="transmembrane region" description="Helical" evidence="1">
    <location>
        <begin position="136"/>
        <end position="153"/>
    </location>
</feature>
<dbReference type="GO" id="GO:0016301">
    <property type="term" value="F:kinase activity"/>
    <property type="evidence" value="ECO:0007669"/>
    <property type="project" value="UniProtKB-KW"/>
</dbReference>
<accession>A0AA41KDX8</accession>
<protein>
    <submittedName>
        <fullName evidence="2">Histidine kinase</fullName>
    </submittedName>
</protein>
<keyword evidence="3" id="KW-1185">Reference proteome</keyword>
<dbReference type="RefSeq" id="WP_162412383.1">
    <property type="nucleotide sequence ID" value="NZ_JAHQXE010000001.1"/>
</dbReference>
<keyword evidence="2" id="KW-0808">Transferase</keyword>
<dbReference type="AlphaFoldDB" id="A0AA41KDX8"/>
<feature type="transmembrane region" description="Helical" evidence="1">
    <location>
        <begin position="93"/>
        <end position="116"/>
    </location>
</feature>
<dbReference type="EMBL" id="JAHQXE010000001">
    <property type="protein sequence ID" value="MBV0900312.1"/>
    <property type="molecule type" value="Genomic_DNA"/>
</dbReference>
<gene>
    <name evidence="2" type="ORF">KTS37_00800</name>
</gene>
<comment type="caution">
    <text evidence="2">The sequence shown here is derived from an EMBL/GenBank/DDBJ whole genome shotgun (WGS) entry which is preliminary data.</text>
</comment>
<reference evidence="2" key="1">
    <citation type="submission" date="2021-06" db="EMBL/GenBank/DDBJ databases">
        <title>New haloarchaea isolates fom saline soil.</title>
        <authorList>
            <person name="Duran-Viseras A."/>
            <person name="Sanchez-Porro C.S."/>
            <person name="Ventosa A."/>
        </authorList>
    </citation>
    <scope>NUCLEOTIDE SEQUENCE</scope>
    <source>
        <strain evidence="2">JCM 18369</strain>
    </source>
</reference>
<proteinExistence type="predicted"/>
<feature type="transmembrane region" description="Helical" evidence="1">
    <location>
        <begin position="61"/>
        <end position="81"/>
    </location>
</feature>
<sequence length="157" mass="15713">MSTTTETTRSYDLGTGNWKAGVLGGVAGSAVMGALMLAMNPPTLAVAIPSLYALAPPPNPAAGLAVHLAHGAVFGVVFAGLARLANADSPGTLLGLGIGWGIATWAVFAALVMPVWLGAVGSPASPPFPNFAPPSLLWHVVFGVVLGGVYALTADRL</sequence>
<keyword evidence="1" id="KW-1133">Transmembrane helix</keyword>
<keyword evidence="1" id="KW-0812">Transmembrane</keyword>
<dbReference type="InterPro" id="IPR046739">
    <property type="entry name" value="DUF6789"/>
</dbReference>
<name>A0AA41KDX8_9EURY</name>
<dbReference type="Pfam" id="PF20587">
    <property type="entry name" value="DUF6789"/>
    <property type="match status" value="1"/>
</dbReference>
<keyword evidence="2" id="KW-0418">Kinase</keyword>
<evidence type="ECO:0000313" key="2">
    <source>
        <dbReference type="EMBL" id="MBV0900312.1"/>
    </source>
</evidence>
<evidence type="ECO:0000313" key="3">
    <source>
        <dbReference type="Proteomes" id="UP001166304"/>
    </source>
</evidence>
<organism evidence="2 3">
    <name type="scientific">Haloarcula salina</name>
    <dbReference type="NCBI Taxonomy" id="1429914"/>
    <lineage>
        <taxon>Archaea</taxon>
        <taxon>Methanobacteriati</taxon>
        <taxon>Methanobacteriota</taxon>
        <taxon>Stenosarchaea group</taxon>
        <taxon>Halobacteria</taxon>
        <taxon>Halobacteriales</taxon>
        <taxon>Haloarculaceae</taxon>
        <taxon>Haloarcula</taxon>
    </lineage>
</organism>
<dbReference type="Proteomes" id="UP001166304">
    <property type="component" value="Unassembled WGS sequence"/>
</dbReference>
<feature type="transmembrane region" description="Helical" evidence="1">
    <location>
        <begin position="20"/>
        <end position="41"/>
    </location>
</feature>
<keyword evidence="1" id="KW-0472">Membrane</keyword>
<evidence type="ECO:0000256" key="1">
    <source>
        <dbReference type="SAM" id="Phobius"/>
    </source>
</evidence>